<evidence type="ECO:0008006" key="3">
    <source>
        <dbReference type="Google" id="ProtNLM"/>
    </source>
</evidence>
<evidence type="ECO:0000313" key="1">
    <source>
        <dbReference type="EMBL" id="RSL57770.1"/>
    </source>
</evidence>
<dbReference type="Proteomes" id="UP000288168">
    <property type="component" value="Unassembled WGS sequence"/>
</dbReference>
<comment type="caution">
    <text evidence="1">The sequence shown here is derived from an EMBL/GenBank/DDBJ whole genome shotgun (WGS) entry which is preliminary data.</text>
</comment>
<proteinExistence type="predicted"/>
<dbReference type="OrthoDB" id="4192220at2759"/>
<dbReference type="EMBL" id="NKCI01000079">
    <property type="protein sequence ID" value="RSL57770.1"/>
    <property type="molecule type" value="Genomic_DNA"/>
</dbReference>
<sequence>MAPTIPNIPPELVSQIIQQYCLPGTIATCLLVNREWHDFALPVLYKDLVLSGTYQMERFLAAHNDSLVRSSTRSLTLYLREYGEHDETMQARIDDTLSQLAKEAIPHMSSLVSFSLTADRRTFRMGILRTTISALLIALPRSCRNLELDTDGSDETSFWSTYQDRNRFRADSHVCAELGRMIHRFHNARINLKSVCEYMFGFQRPDDEYYSTDLPVIQNLLIETTGSTSRPPCTTRGRETSSWPQMIRTLQHVARNKGTAPGGKLSVLGEAVRGGRPEERFYQTLLRCEMRGGEEGTTTLAFPAERFDRASKRWGSLYARTDEGAVVMESVDSFYEVAGGRPWRTTASNARLPVSVFPDMTWASDKELGIFTEQEWRKKSPEGPQIIWNDEMRIGAQLMNVEERKNDIELRKVKEKLPDGFIRVRHAIRHTDPTLDDDDNDDQFL</sequence>
<name>A0A428PXJ4_9HYPO</name>
<dbReference type="STRING" id="1325734.A0A428PXJ4"/>
<dbReference type="AlphaFoldDB" id="A0A428PXJ4"/>
<reference evidence="1 2" key="1">
    <citation type="submission" date="2017-06" db="EMBL/GenBank/DDBJ databases">
        <title>Comparative genomic analysis of Ambrosia Fusariam Clade fungi.</title>
        <authorList>
            <person name="Stajich J.E."/>
            <person name="Carrillo J."/>
            <person name="Kijimoto T."/>
            <person name="Eskalen A."/>
            <person name="O'Donnell K."/>
            <person name="Kasson M."/>
        </authorList>
    </citation>
    <scope>NUCLEOTIDE SEQUENCE [LARGE SCALE GENOMIC DNA]</scope>
    <source>
        <strain evidence="1 2">NRRL62584</strain>
    </source>
</reference>
<evidence type="ECO:0000313" key="2">
    <source>
        <dbReference type="Proteomes" id="UP000288168"/>
    </source>
</evidence>
<gene>
    <name evidence="1" type="ORF">CEP54_008098</name>
</gene>
<organism evidence="1 2">
    <name type="scientific">Fusarium duplospermum</name>
    <dbReference type="NCBI Taxonomy" id="1325734"/>
    <lineage>
        <taxon>Eukaryota</taxon>
        <taxon>Fungi</taxon>
        <taxon>Dikarya</taxon>
        <taxon>Ascomycota</taxon>
        <taxon>Pezizomycotina</taxon>
        <taxon>Sordariomycetes</taxon>
        <taxon>Hypocreomycetidae</taxon>
        <taxon>Hypocreales</taxon>
        <taxon>Nectriaceae</taxon>
        <taxon>Fusarium</taxon>
        <taxon>Fusarium solani species complex</taxon>
    </lineage>
</organism>
<accession>A0A428PXJ4</accession>
<keyword evidence="2" id="KW-1185">Reference proteome</keyword>
<protein>
    <recommendedName>
        <fullName evidence="3">F-box domain-containing protein</fullName>
    </recommendedName>
</protein>